<protein>
    <submittedName>
        <fullName evidence="1">Uncharacterized protein</fullName>
    </submittedName>
</protein>
<comment type="caution">
    <text evidence="1">The sequence shown here is derived from an EMBL/GenBank/DDBJ whole genome shotgun (WGS) entry which is preliminary data.</text>
</comment>
<keyword evidence="2" id="KW-1185">Reference proteome</keyword>
<gene>
    <name evidence="1" type="ORF">WAX74_08050</name>
</gene>
<name>A0ABU8F3L5_9BACI</name>
<dbReference type="Proteomes" id="UP001364890">
    <property type="component" value="Unassembled WGS sequence"/>
</dbReference>
<dbReference type="EMBL" id="JBAWSY010000004">
    <property type="protein sequence ID" value="MEI4769598.1"/>
    <property type="molecule type" value="Genomic_DNA"/>
</dbReference>
<evidence type="ECO:0000313" key="1">
    <source>
        <dbReference type="EMBL" id="MEI4769598.1"/>
    </source>
</evidence>
<evidence type="ECO:0000313" key="2">
    <source>
        <dbReference type="Proteomes" id="UP001364890"/>
    </source>
</evidence>
<proteinExistence type="predicted"/>
<reference evidence="1 2" key="1">
    <citation type="submission" date="2024-01" db="EMBL/GenBank/DDBJ databases">
        <title>Seven novel Bacillus-like species.</title>
        <authorList>
            <person name="Liu G."/>
        </authorList>
    </citation>
    <scope>NUCLEOTIDE SEQUENCE [LARGE SCALE GENOMIC DNA]</scope>
    <source>
        <strain evidence="1 2">FJAT-51614</strain>
    </source>
</reference>
<organism evidence="1 2">
    <name type="scientific">Psychrobacillus mangrovi</name>
    <dbReference type="NCBI Taxonomy" id="3117745"/>
    <lineage>
        <taxon>Bacteria</taxon>
        <taxon>Bacillati</taxon>
        <taxon>Bacillota</taxon>
        <taxon>Bacilli</taxon>
        <taxon>Bacillales</taxon>
        <taxon>Bacillaceae</taxon>
        <taxon>Psychrobacillus</taxon>
    </lineage>
</organism>
<accession>A0ABU8F3L5</accession>
<sequence length="123" mass="14296">MELDIEKELIALIESLNQYTSKIPQGCIKIAEYLRLNKRDKAFSSIGDFVEGMEWISDSINILERNDYLIIFNSQKMKELLKEINIVLEQQDENLLADLFEYEAASFFEEVNQLGIVADKTKK</sequence>